<keyword evidence="2" id="KW-1185">Reference proteome</keyword>
<gene>
    <name evidence="1" type="ORF">F6X42_33500</name>
</gene>
<dbReference type="EMBL" id="VZQQ01000050">
    <property type="protein sequence ID" value="MBC8751285.1"/>
    <property type="molecule type" value="Genomic_DNA"/>
</dbReference>
<comment type="caution">
    <text evidence="1">The sequence shown here is derived from an EMBL/GenBank/DDBJ whole genome shotgun (WGS) entry which is preliminary data.</text>
</comment>
<evidence type="ECO:0000313" key="2">
    <source>
        <dbReference type="Proteomes" id="UP000736373"/>
    </source>
</evidence>
<dbReference type="RefSeq" id="WP_187638217.1">
    <property type="nucleotide sequence ID" value="NZ_VZQQ01000050.1"/>
</dbReference>
<organism evidence="1 2">
    <name type="scientific">Paraburkholderia podalyriae</name>
    <dbReference type="NCBI Taxonomy" id="1938811"/>
    <lineage>
        <taxon>Bacteria</taxon>
        <taxon>Pseudomonadati</taxon>
        <taxon>Pseudomonadota</taxon>
        <taxon>Betaproteobacteria</taxon>
        <taxon>Burkholderiales</taxon>
        <taxon>Burkholderiaceae</taxon>
        <taxon>Paraburkholderia</taxon>
    </lineage>
</organism>
<evidence type="ECO:0008006" key="3">
    <source>
        <dbReference type="Google" id="ProtNLM"/>
    </source>
</evidence>
<evidence type="ECO:0000313" key="1">
    <source>
        <dbReference type="EMBL" id="MBC8751285.1"/>
    </source>
</evidence>
<protein>
    <recommendedName>
        <fullName evidence="3">Secreted protein</fullName>
    </recommendedName>
</protein>
<reference evidence="1 2" key="1">
    <citation type="submission" date="2019-09" db="EMBL/GenBank/DDBJ databases">
        <title>Paraburkholderia podalyriae sp. nov., A South African Podalyria-associated rhizobium.</title>
        <authorList>
            <person name="Mavima L."/>
            <person name="Beukes C.W."/>
            <person name="Palmer M."/>
            <person name="De Meyer S.E."/>
            <person name="James E.K."/>
            <person name="Maluk M."/>
            <person name="Avontuur J.R."/>
            <person name="Chan W.Y."/>
            <person name="Venter S.N."/>
            <person name="Steenkamp E.T."/>
        </authorList>
    </citation>
    <scope>NUCLEOTIDE SEQUENCE [LARGE SCALE GENOMIC DNA]</scope>
    <source>
        <strain evidence="1 2">WC7.3b</strain>
    </source>
</reference>
<accession>A0ABR7PYC6</accession>
<name>A0ABR7PYC6_9BURK</name>
<sequence length="68" mass="7757">MQELYLLCGTALNGLTLVERHVGASQQSDPTHNERNRKFVVVVHVTAQINKIARRLPLLRPARNLWGR</sequence>
<proteinExistence type="predicted"/>
<dbReference type="Proteomes" id="UP000736373">
    <property type="component" value="Unassembled WGS sequence"/>
</dbReference>